<gene>
    <name evidence="2" type="ORF">BJZ21_001086</name>
</gene>
<evidence type="ECO:0000313" key="2">
    <source>
        <dbReference type="EMBL" id="NYD41003.1"/>
    </source>
</evidence>
<sequence length="141" mass="15352">MRRRAPGVRTLLLRALVALLLFAVLDVVFAVVDFEPDAPRLALLVLVCGAAVGLLLDSVDEGGPPWPAPGSRPVVPRGSDARLSSYVRLVEDHLTARTPDAGLRDRLVELSGGRLAEELAGPPRRLSRAEIDDYLRRIEEQ</sequence>
<dbReference type="AlphaFoldDB" id="A0A7Y9JA43"/>
<feature type="transmembrane region" description="Helical" evidence="1">
    <location>
        <begin position="12"/>
        <end position="32"/>
    </location>
</feature>
<keyword evidence="1" id="KW-0472">Membrane</keyword>
<keyword evidence="1" id="KW-0812">Transmembrane</keyword>
<keyword evidence="3" id="KW-1185">Reference proteome</keyword>
<proteinExistence type="predicted"/>
<evidence type="ECO:0000256" key="1">
    <source>
        <dbReference type="SAM" id="Phobius"/>
    </source>
</evidence>
<dbReference type="RefSeq" id="WP_179662813.1">
    <property type="nucleotide sequence ID" value="NZ_JACCBG010000001.1"/>
</dbReference>
<keyword evidence="1" id="KW-1133">Transmembrane helix</keyword>
<evidence type="ECO:0000313" key="3">
    <source>
        <dbReference type="Proteomes" id="UP000535511"/>
    </source>
</evidence>
<protein>
    <submittedName>
        <fullName evidence="2">Uncharacterized protein</fullName>
    </submittedName>
</protein>
<accession>A0A7Y9JA43</accession>
<dbReference type="Proteomes" id="UP000535511">
    <property type="component" value="Unassembled WGS sequence"/>
</dbReference>
<reference evidence="2 3" key="1">
    <citation type="submission" date="2020-07" db="EMBL/GenBank/DDBJ databases">
        <title>Sequencing the genomes of 1000 actinobacteria strains.</title>
        <authorList>
            <person name="Klenk H.-P."/>
        </authorList>
    </citation>
    <scope>NUCLEOTIDE SEQUENCE [LARGE SCALE GENOMIC DNA]</scope>
    <source>
        <strain evidence="2 3">DSM 21350</strain>
    </source>
</reference>
<organism evidence="2 3">
    <name type="scientific">Nocardioides panaciterrulae</name>
    <dbReference type="NCBI Taxonomy" id="661492"/>
    <lineage>
        <taxon>Bacteria</taxon>
        <taxon>Bacillati</taxon>
        <taxon>Actinomycetota</taxon>
        <taxon>Actinomycetes</taxon>
        <taxon>Propionibacteriales</taxon>
        <taxon>Nocardioidaceae</taxon>
        <taxon>Nocardioides</taxon>
    </lineage>
</organism>
<dbReference type="EMBL" id="JACCBG010000001">
    <property type="protein sequence ID" value="NYD41003.1"/>
    <property type="molecule type" value="Genomic_DNA"/>
</dbReference>
<name>A0A7Y9JA43_9ACTN</name>
<comment type="caution">
    <text evidence="2">The sequence shown here is derived from an EMBL/GenBank/DDBJ whole genome shotgun (WGS) entry which is preliminary data.</text>
</comment>